<keyword evidence="1" id="KW-0732">Signal</keyword>
<dbReference type="Proteomes" id="UP000669179">
    <property type="component" value="Unassembled WGS sequence"/>
</dbReference>
<dbReference type="EMBL" id="JAGEOJ010000021">
    <property type="protein sequence ID" value="MBO2453464.1"/>
    <property type="molecule type" value="Genomic_DNA"/>
</dbReference>
<feature type="signal peptide" evidence="1">
    <location>
        <begin position="1"/>
        <end position="24"/>
    </location>
</feature>
<proteinExistence type="predicted"/>
<evidence type="ECO:0000313" key="3">
    <source>
        <dbReference type="Proteomes" id="UP000669179"/>
    </source>
</evidence>
<dbReference type="RefSeq" id="WP_208261494.1">
    <property type="nucleotide sequence ID" value="NZ_JAGEOJ010000021.1"/>
</dbReference>
<accession>A0A939PP06</accession>
<reference evidence="2" key="1">
    <citation type="submission" date="2021-03" db="EMBL/GenBank/DDBJ databases">
        <authorList>
            <person name="Kanchanasin P."/>
            <person name="Saeng-In P."/>
            <person name="Phongsopitanun W."/>
            <person name="Yuki M."/>
            <person name="Kudo T."/>
            <person name="Ohkuma M."/>
            <person name="Tanasupawat S."/>
        </authorList>
    </citation>
    <scope>NUCLEOTIDE SEQUENCE</scope>
    <source>
        <strain evidence="2">GKU 128</strain>
    </source>
</reference>
<protein>
    <submittedName>
        <fullName evidence="2">Uncharacterized protein</fullName>
    </submittedName>
</protein>
<gene>
    <name evidence="2" type="ORF">J4573_40670</name>
</gene>
<name>A0A939PP06_9ACTN</name>
<sequence length="51" mass="5329">MLKYAKWAALAMVVWYIISRPAGAADVVHQAAQGLTSAANSLTVFIGGVLP</sequence>
<feature type="chain" id="PRO_5036776454" evidence="1">
    <location>
        <begin position="25"/>
        <end position="51"/>
    </location>
</feature>
<organism evidence="2 3">
    <name type="scientific">Actinomadura barringtoniae</name>
    <dbReference type="NCBI Taxonomy" id="1427535"/>
    <lineage>
        <taxon>Bacteria</taxon>
        <taxon>Bacillati</taxon>
        <taxon>Actinomycetota</taxon>
        <taxon>Actinomycetes</taxon>
        <taxon>Streptosporangiales</taxon>
        <taxon>Thermomonosporaceae</taxon>
        <taxon>Actinomadura</taxon>
    </lineage>
</organism>
<keyword evidence="3" id="KW-1185">Reference proteome</keyword>
<evidence type="ECO:0000313" key="2">
    <source>
        <dbReference type="EMBL" id="MBO2453464.1"/>
    </source>
</evidence>
<comment type="caution">
    <text evidence="2">The sequence shown here is derived from an EMBL/GenBank/DDBJ whole genome shotgun (WGS) entry which is preliminary data.</text>
</comment>
<dbReference type="AlphaFoldDB" id="A0A939PP06"/>
<evidence type="ECO:0000256" key="1">
    <source>
        <dbReference type="SAM" id="SignalP"/>
    </source>
</evidence>